<dbReference type="AlphaFoldDB" id="A0A212S3E1"/>
<evidence type="ECO:0000256" key="6">
    <source>
        <dbReference type="PIRSR" id="PIRSR000337-1"/>
    </source>
</evidence>
<accession>A0A212S3E1</accession>
<feature type="domain" description="Luciferase-like" evidence="7">
    <location>
        <begin position="42"/>
        <end position="403"/>
    </location>
</feature>
<dbReference type="PIRSF" id="PIRSF000337">
    <property type="entry name" value="NTA_MOA"/>
    <property type="match status" value="1"/>
</dbReference>
<dbReference type="Gene3D" id="3.20.20.30">
    <property type="entry name" value="Luciferase-like domain"/>
    <property type="match status" value="1"/>
</dbReference>
<dbReference type="InterPro" id="IPR011251">
    <property type="entry name" value="Luciferase-like_dom"/>
</dbReference>
<reference evidence="8 9" key="1">
    <citation type="submission" date="2017-06" db="EMBL/GenBank/DDBJ databases">
        <authorList>
            <person name="Kim H.J."/>
            <person name="Triplett B.A."/>
        </authorList>
    </citation>
    <scope>NUCLEOTIDE SEQUENCE [LARGE SCALE GENOMIC DNA]</scope>
    <source>
        <strain evidence="8 9">B29T1</strain>
    </source>
</reference>
<name>A0A212S3E1_9PROT</name>
<dbReference type="InterPro" id="IPR016215">
    <property type="entry name" value="NTA_MOA"/>
</dbReference>
<evidence type="ECO:0000256" key="1">
    <source>
        <dbReference type="ARBA" id="ARBA00022630"/>
    </source>
</evidence>
<dbReference type="PANTHER" id="PTHR30011">
    <property type="entry name" value="ALKANESULFONATE MONOOXYGENASE-RELATED"/>
    <property type="match status" value="1"/>
</dbReference>
<feature type="binding site" evidence="6">
    <location>
        <position position="170"/>
    </location>
    <ligand>
        <name>FMN</name>
        <dbReference type="ChEBI" id="CHEBI:58210"/>
    </ligand>
</feature>
<dbReference type="FunFam" id="3.20.20.30:FF:000008">
    <property type="entry name" value="Xenobiotic compound monooxygenase A subunit"/>
    <property type="match status" value="1"/>
</dbReference>
<feature type="binding site" evidence="6">
    <location>
        <position position="120"/>
    </location>
    <ligand>
        <name>FMN</name>
        <dbReference type="ChEBI" id="CHEBI:58210"/>
    </ligand>
</feature>
<evidence type="ECO:0000256" key="2">
    <source>
        <dbReference type="ARBA" id="ARBA00022643"/>
    </source>
</evidence>
<evidence type="ECO:0000259" key="7">
    <source>
        <dbReference type="Pfam" id="PF00296"/>
    </source>
</evidence>
<keyword evidence="1 6" id="KW-0285">Flavoprotein</keyword>
<feature type="binding site" evidence="6">
    <location>
        <position position="174"/>
    </location>
    <ligand>
        <name>FMN</name>
        <dbReference type="ChEBI" id="CHEBI:58210"/>
    </ligand>
</feature>
<dbReference type="Pfam" id="PF00296">
    <property type="entry name" value="Bac_luciferase"/>
    <property type="match status" value="1"/>
</dbReference>
<proteinExistence type="inferred from homology"/>
<dbReference type="Proteomes" id="UP000197065">
    <property type="component" value="Unassembled WGS sequence"/>
</dbReference>
<dbReference type="GO" id="GO:0004497">
    <property type="term" value="F:monooxygenase activity"/>
    <property type="evidence" value="ECO:0007669"/>
    <property type="project" value="UniProtKB-KW"/>
</dbReference>
<dbReference type="InterPro" id="IPR036661">
    <property type="entry name" value="Luciferase-like_sf"/>
</dbReference>
<keyword evidence="3" id="KW-0560">Oxidoreductase</keyword>
<feature type="binding site" evidence="6">
    <location>
        <position position="246"/>
    </location>
    <ligand>
        <name>FMN</name>
        <dbReference type="ChEBI" id="CHEBI:58210"/>
    </ligand>
</feature>
<dbReference type="InterPro" id="IPR051260">
    <property type="entry name" value="Diverse_substr_monoxygenases"/>
</dbReference>
<dbReference type="NCBIfam" id="TIGR03860">
    <property type="entry name" value="FMN_nitrolo"/>
    <property type="match status" value="1"/>
</dbReference>
<dbReference type="PANTHER" id="PTHR30011:SF16">
    <property type="entry name" value="C2H2 FINGER DOMAIN TRANSCRIPTION FACTOR (EUROFUNG)-RELATED"/>
    <property type="match status" value="1"/>
</dbReference>
<protein>
    <submittedName>
        <fullName evidence="8">FMN-dependent oxidoreductase, nitrilotriacetate monooxygenase family</fullName>
    </submittedName>
</protein>
<dbReference type="EMBL" id="FYEH01000022">
    <property type="protein sequence ID" value="SNB79684.1"/>
    <property type="molecule type" value="Genomic_DNA"/>
</dbReference>
<evidence type="ECO:0000313" key="9">
    <source>
        <dbReference type="Proteomes" id="UP000197065"/>
    </source>
</evidence>
<evidence type="ECO:0000256" key="4">
    <source>
        <dbReference type="ARBA" id="ARBA00023033"/>
    </source>
</evidence>
<keyword evidence="2 6" id="KW-0288">FMN</keyword>
<evidence type="ECO:0000256" key="3">
    <source>
        <dbReference type="ARBA" id="ARBA00023002"/>
    </source>
</evidence>
<dbReference type="SUPFAM" id="SSF51679">
    <property type="entry name" value="Bacterial luciferase-like"/>
    <property type="match status" value="1"/>
</dbReference>
<dbReference type="GO" id="GO:0016705">
    <property type="term" value="F:oxidoreductase activity, acting on paired donors, with incorporation or reduction of molecular oxygen"/>
    <property type="evidence" value="ECO:0007669"/>
    <property type="project" value="InterPro"/>
</dbReference>
<gene>
    <name evidence="8" type="ORF">SAMN07250955_12213</name>
</gene>
<keyword evidence="9" id="KW-1185">Reference proteome</keyword>
<comment type="similarity">
    <text evidence="5">Belongs to the NtaA/SnaA/DszA monooxygenase family.</text>
</comment>
<keyword evidence="4 8" id="KW-0503">Monooxygenase</keyword>
<evidence type="ECO:0000256" key="5">
    <source>
        <dbReference type="ARBA" id="ARBA00033748"/>
    </source>
</evidence>
<evidence type="ECO:0000313" key="8">
    <source>
        <dbReference type="EMBL" id="SNB79684.1"/>
    </source>
</evidence>
<sequence>MIVRSGMSPGGYVEGFMSRQIHFNAFDMNCVGHQSPGLWAHPRDRSWTYKDLDYWQGLARTLERGIFDGIFIADVIGYYDVYKGSNYHAIQQAAQIPVNDPLQLAAPIALATEHLGIGITASTSFEHPYTFARRLSTADHHTKGRVGWNIVTSYLESGAKNVGQGGLRRHDNRYEVAREYLEVIYKLLEGSWEDDAVVRDRVRRVFTDPKKVHEIGHKGRYFEVPGYHLSEPSPQRTPVLYQAGASGPGRSFAAEHAECIFVAALTKSSLKSFVADIRARAARAGRDPRKLRIYTLQTLIVDETDAKAQAKFKDYFSYASYDGALVFMSGWTGVDFGQFRADDPVPNIETNAIRSTIESFSEKGEDERFTIKDLAEWGGIGGMGPFMVGSAQTVADELQAWVEETDVDGFNLAYAVTPETFEDIVGHLVPELQRRGVYPTAYRPGTLREKLFGDGPRLKAPHPGASYRDIEDVKRREAARAVRVREPDAAEA</sequence>
<organism evidence="8 9">
    <name type="scientific">Arboricoccus pini</name>
    <dbReference type="NCBI Taxonomy" id="1963835"/>
    <lineage>
        <taxon>Bacteria</taxon>
        <taxon>Pseudomonadati</taxon>
        <taxon>Pseudomonadota</taxon>
        <taxon>Alphaproteobacteria</taxon>
        <taxon>Geminicoccales</taxon>
        <taxon>Geminicoccaceae</taxon>
        <taxon>Arboricoccus</taxon>
    </lineage>
</organism>
<feature type="binding site" evidence="6">
    <location>
        <position position="74"/>
    </location>
    <ligand>
        <name>FMN</name>
        <dbReference type="ChEBI" id="CHEBI:58210"/>
    </ligand>
</feature>